<dbReference type="InterPro" id="IPR007353">
    <property type="entry name" value="DUF421"/>
</dbReference>
<feature type="transmembrane region" description="Helical" evidence="7">
    <location>
        <begin position="17"/>
        <end position="36"/>
    </location>
</feature>
<dbReference type="GO" id="GO:0005886">
    <property type="term" value="C:plasma membrane"/>
    <property type="evidence" value="ECO:0007669"/>
    <property type="project" value="UniProtKB-SubCell"/>
</dbReference>
<dbReference type="Gene3D" id="3.30.240.20">
    <property type="entry name" value="bsu07140 like domains"/>
    <property type="match status" value="1"/>
</dbReference>
<protein>
    <submittedName>
        <fullName evidence="9">DUF421 domain-containing protein</fullName>
    </submittedName>
</protein>
<proteinExistence type="inferred from homology"/>
<keyword evidence="6 7" id="KW-0472">Membrane</keyword>
<dbReference type="PANTHER" id="PTHR34582">
    <property type="entry name" value="UPF0702 TRANSMEMBRANE PROTEIN YCAP"/>
    <property type="match status" value="1"/>
</dbReference>
<evidence type="ECO:0000256" key="4">
    <source>
        <dbReference type="ARBA" id="ARBA00022692"/>
    </source>
</evidence>
<dbReference type="EMBL" id="BJUW01000001">
    <property type="protein sequence ID" value="GEK85194.1"/>
    <property type="molecule type" value="Genomic_DNA"/>
</dbReference>
<dbReference type="Proteomes" id="UP000321225">
    <property type="component" value="Unassembled WGS sequence"/>
</dbReference>
<keyword evidence="5 7" id="KW-1133">Transmembrane helix</keyword>
<reference evidence="9 10" key="1">
    <citation type="submission" date="2019-07" db="EMBL/GenBank/DDBJ databases">
        <title>Whole genome shotgun sequence of Microbacterium aerolatum NBRC 103071.</title>
        <authorList>
            <person name="Hosoyama A."/>
            <person name="Uohara A."/>
            <person name="Ohji S."/>
            <person name="Ichikawa N."/>
        </authorList>
    </citation>
    <scope>NUCLEOTIDE SEQUENCE [LARGE SCALE GENOMIC DNA]</scope>
    <source>
        <strain evidence="9 10">NBRC 103071</strain>
    </source>
</reference>
<dbReference type="PANTHER" id="PTHR34582:SF6">
    <property type="entry name" value="UPF0702 TRANSMEMBRANE PROTEIN YCAP"/>
    <property type="match status" value="1"/>
</dbReference>
<feature type="transmembrane region" description="Helical" evidence="7">
    <location>
        <begin position="48"/>
        <end position="66"/>
    </location>
</feature>
<comment type="caution">
    <text evidence="9">The sequence shown here is derived from an EMBL/GenBank/DDBJ whole genome shotgun (WGS) entry which is preliminary data.</text>
</comment>
<evidence type="ECO:0000256" key="5">
    <source>
        <dbReference type="ARBA" id="ARBA00022989"/>
    </source>
</evidence>
<name>A0A511AAI3_9MICO</name>
<keyword evidence="4 7" id="KW-0812">Transmembrane</keyword>
<gene>
    <name evidence="9" type="ORF">MAE01_03700</name>
</gene>
<evidence type="ECO:0000313" key="10">
    <source>
        <dbReference type="Proteomes" id="UP000321225"/>
    </source>
</evidence>
<dbReference type="Pfam" id="PF04239">
    <property type="entry name" value="DUF421"/>
    <property type="match status" value="1"/>
</dbReference>
<evidence type="ECO:0000256" key="1">
    <source>
        <dbReference type="ARBA" id="ARBA00004651"/>
    </source>
</evidence>
<keyword evidence="10" id="KW-1185">Reference proteome</keyword>
<feature type="domain" description="YetF C-terminal" evidence="8">
    <location>
        <begin position="93"/>
        <end position="161"/>
    </location>
</feature>
<keyword evidence="3" id="KW-1003">Cell membrane</keyword>
<feature type="transmembrane region" description="Helical" evidence="7">
    <location>
        <begin position="72"/>
        <end position="93"/>
    </location>
</feature>
<dbReference type="AlphaFoldDB" id="A0A511AAI3"/>
<sequence>MPDWTILFTTETPVLELLLRGTVLFFALLVLMRFVGQRESGGLGMSDLLVIVLVGSALGDALTGGGTNLLDGLVPVATVLVWSVILDALTYRWPRLAVLLKRKPRPLVIDGRLDRRTMRREFITEDELLTQLRAHGLSEVSQVQRAHLEPNGEISVIPKDGEGDGTS</sequence>
<comment type="subcellular location">
    <subcellularLocation>
        <location evidence="1">Cell membrane</location>
        <topology evidence="1">Multi-pass membrane protein</topology>
    </subcellularLocation>
</comment>
<evidence type="ECO:0000256" key="7">
    <source>
        <dbReference type="SAM" id="Phobius"/>
    </source>
</evidence>
<dbReference type="InterPro" id="IPR023090">
    <property type="entry name" value="UPF0702_alpha/beta_dom_sf"/>
</dbReference>
<evidence type="ECO:0000313" key="9">
    <source>
        <dbReference type="EMBL" id="GEK85194.1"/>
    </source>
</evidence>
<evidence type="ECO:0000259" key="8">
    <source>
        <dbReference type="Pfam" id="PF04239"/>
    </source>
</evidence>
<dbReference type="OrthoDB" id="3266405at2"/>
<organism evidence="9 10">
    <name type="scientific">Microbacterium aerolatum</name>
    <dbReference type="NCBI Taxonomy" id="153731"/>
    <lineage>
        <taxon>Bacteria</taxon>
        <taxon>Bacillati</taxon>
        <taxon>Actinomycetota</taxon>
        <taxon>Actinomycetes</taxon>
        <taxon>Micrococcales</taxon>
        <taxon>Microbacteriaceae</taxon>
        <taxon>Microbacterium</taxon>
    </lineage>
</organism>
<dbReference type="RefSeq" id="WP_147037842.1">
    <property type="nucleotide sequence ID" value="NZ_BJUW01000001.1"/>
</dbReference>
<accession>A0A511AAI3</accession>
<comment type="similarity">
    <text evidence="2">Belongs to the UPF0702 family.</text>
</comment>
<evidence type="ECO:0000256" key="6">
    <source>
        <dbReference type="ARBA" id="ARBA00023136"/>
    </source>
</evidence>
<evidence type="ECO:0000256" key="3">
    <source>
        <dbReference type="ARBA" id="ARBA00022475"/>
    </source>
</evidence>
<evidence type="ECO:0000256" key="2">
    <source>
        <dbReference type="ARBA" id="ARBA00006448"/>
    </source>
</evidence>